<dbReference type="InterPro" id="IPR035513">
    <property type="entry name" value="Invertase/methylesterase_inhib"/>
</dbReference>
<gene>
    <name evidence="5" type="ORF">DM860_011093</name>
</gene>
<dbReference type="GO" id="GO:0004857">
    <property type="term" value="F:enzyme inhibitor activity"/>
    <property type="evidence" value="ECO:0007669"/>
    <property type="project" value="InterPro"/>
</dbReference>
<evidence type="ECO:0000256" key="3">
    <source>
        <dbReference type="ARBA" id="ARBA00038471"/>
    </source>
</evidence>
<dbReference type="PANTHER" id="PTHR35357">
    <property type="entry name" value="OS02G0537100 PROTEIN"/>
    <property type="match status" value="1"/>
</dbReference>
<name>A0A328E582_9ASTE</name>
<dbReference type="EMBL" id="NQVE01000050">
    <property type="protein sequence ID" value="RAL51591.1"/>
    <property type="molecule type" value="Genomic_DNA"/>
</dbReference>
<keyword evidence="1" id="KW-0732">Signal</keyword>
<dbReference type="SMART" id="SM00856">
    <property type="entry name" value="PMEI"/>
    <property type="match status" value="1"/>
</dbReference>
<keyword evidence="2" id="KW-1015">Disulfide bond</keyword>
<organism evidence="5 6">
    <name type="scientific">Cuscuta australis</name>
    <dbReference type="NCBI Taxonomy" id="267555"/>
    <lineage>
        <taxon>Eukaryota</taxon>
        <taxon>Viridiplantae</taxon>
        <taxon>Streptophyta</taxon>
        <taxon>Embryophyta</taxon>
        <taxon>Tracheophyta</taxon>
        <taxon>Spermatophyta</taxon>
        <taxon>Magnoliopsida</taxon>
        <taxon>eudicotyledons</taxon>
        <taxon>Gunneridae</taxon>
        <taxon>Pentapetalae</taxon>
        <taxon>asterids</taxon>
        <taxon>lamiids</taxon>
        <taxon>Solanales</taxon>
        <taxon>Convolvulaceae</taxon>
        <taxon>Cuscuteae</taxon>
        <taxon>Cuscuta</taxon>
        <taxon>Cuscuta subgen. Grammica</taxon>
        <taxon>Cuscuta sect. Cleistogrammica</taxon>
    </lineage>
</organism>
<evidence type="ECO:0000313" key="6">
    <source>
        <dbReference type="Proteomes" id="UP000249390"/>
    </source>
</evidence>
<evidence type="ECO:0000256" key="2">
    <source>
        <dbReference type="ARBA" id="ARBA00023157"/>
    </source>
</evidence>
<proteinExistence type="inferred from homology"/>
<dbReference type="SUPFAM" id="SSF101148">
    <property type="entry name" value="Plant invertase/pectin methylesterase inhibitor"/>
    <property type="match status" value="1"/>
</dbReference>
<comment type="similarity">
    <text evidence="3">Belongs to the PMEI family.</text>
</comment>
<evidence type="ECO:0000259" key="4">
    <source>
        <dbReference type="SMART" id="SM00856"/>
    </source>
</evidence>
<feature type="domain" description="Pectinesterase inhibitor" evidence="4">
    <location>
        <begin position="37"/>
        <end position="188"/>
    </location>
</feature>
<dbReference type="NCBIfam" id="TIGR01614">
    <property type="entry name" value="PME_inhib"/>
    <property type="match status" value="1"/>
</dbReference>
<keyword evidence="6" id="KW-1185">Reference proteome</keyword>
<protein>
    <recommendedName>
        <fullName evidence="4">Pectinesterase inhibitor domain-containing protein</fullName>
    </recommendedName>
</protein>
<dbReference type="Pfam" id="PF04043">
    <property type="entry name" value="PMEI"/>
    <property type="match status" value="1"/>
</dbReference>
<accession>A0A328E582</accession>
<comment type="caution">
    <text evidence="5">The sequence shown here is derived from an EMBL/GenBank/DDBJ whole genome shotgun (WGS) entry which is preliminary data.</text>
</comment>
<dbReference type="Proteomes" id="UP000249390">
    <property type="component" value="Unassembled WGS sequence"/>
</dbReference>
<sequence length="198" mass="21374">MVMNYYYSSTTSIRLHRFLFPAVTVILCLNIAVHGGGGVDLIHETCKATRHYRLCVSSLESDSASSNASDAKGLTRIMAAVGIANATATKSYISSLLLRGGGGGETGKRLLRDCGDKYSYAGDALRASIPDMEAEMYDYAYMEVAAAADYPNACHDGFRRHPGLANYPVQLGVREDGLRRICDVLLGMLDSLLLHSSP</sequence>
<dbReference type="AlphaFoldDB" id="A0A328E582"/>
<dbReference type="InterPro" id="IPR006501">
    <property type="entry name" value="Pectinesterase_inhib_dom"/>
</dbReference>
<reference evidence="5 6" key="1">
    <citation type="submission" date="2018-06" db="EMBL/GenBank/DDBJ databases">
        <title>The Genome of Cuscuta australis (Dodder) Provides Insight into the Evolution of Plant Parasitism.</title>
        <authorList>
            <person name="Liu H."/>
        </authorList>
    </citation>
    <scope>NUCLEOTIDE SEQUENCE [LARGE SCALE GENOMIC DNA]</scope>
    <source>
        <strain evidence="6">cv. Yunnan</strain>
        <tissue evidence="5">Vines</tissue>
    </source>
</reference>
<dbReference type="Gene3D" id="1.20.140.40">
    <property type="entry name" value="Invertase/pectin methylesterase inhibitor family protein"/>
    <property type="match status" value="1"/>
</dbReference>
<evidence type="ECO:0000256" key="1">
    <source>
        <dbReference type="ARBA" id="ARBA00022729"/>
    </source>
</evidence>
<dbReference type="PANTHER" id="PTHR35357:SF8">
    <property type="entry name" value="OS01G0111000 PROTEIN"/>
    <property type="match status" value="1"/>
</dbReference>
<evidence type="ECO:0000313" key="5">
    <source>
        <dbReference type="EMBL" id="RAL51591.1"/>
    </source>
</evidence>
<dbReference type="CDD" id="cd14859">
    <property type="entry name" value="PMEI_like"/>
    <property type="match status" value="1"/>
</dbReference>